<comment type="caution">
    <text evidence="1">The sequence shown here is derived from an EMBL/GenBank/DDBJ whole genome shotgun (WGS) entry which is preliminary data.</text>
</comment>
<dbReference type="AlphaFoldDB" id="A0A844BT66"/>
<evidence type="ECO:0000313" key="2">
    <source>
        <dbReference type="Proteomes" id="UP000469870"/>
    </source>
</evidence>
<name>A0A844BT66_9LACT</name>
<organism evidence="1 2">
    <name type="scientific">Fundicoccus ignavus</name>
    <dbReference type="NCBI Taxonomy" id="2664442"/>
    <lineage>
        <taxon>Bacteria</taxon>
        <taxon>Bacillati</taxon>
        <taxon>Bacillota</taxon>
        <taxon>Bacilli</taxon>
        <taxon>Lactobacillales</taxon>
        <taxon>Aerococcaceae</taxon>
        <taxon>Fundicoccus</taxon>
    </lineage>
</organism>
<dbReference type="Proteomes" id="UP000469870">
    <property type="component" value="Unassembled WGS sequence"/>
</dbReference>
<sequence>MNIKGRLKKLEEVLTVMDQDEKIINLVNALDYYIMEDTEEAAELYREAVKNMKRW</sequence>
<dbReference type="EMBL" id="WJQR01000001">
    <property type="protein sequence ID" value="MRI80709.1"/>
    <property type="molecule type" value="Genomic_DNA"/>
</dbReference>
<protein>
    <submittedName>
        <fullName evidence="1">Uncharacterized protein</fullName>
    </submittedName>
</protein>
<gene>
    <name evidence="1" type="ORF">GIY11_01505</name>
</gene>
<evidence type="ECO:0000313" key="1">
    <source>
        <dbReference type="EMBL" id="MRI80709.1"/>
    </source>
</evidence>
<accession>A0A844BT66</accession>
<reference evidence="1 2" key="1">
    <citation type="submission" date="2019-11" db="EMBL/GenBank/DDBJ databases">
        <title>Characterisation of Fundicoccus ignavus gen. nov. sp. nov., a novel genus of the family Aerococcaceae isolated from bulk tank milk.</title>
        <authorList>
            <person name="Siebert A."/>
            <person name="Huptas C."/>
            <person name="Wenning M."/>
            <person name="Scherer S."/>
            <person name="Doll E.V."/>
        </authorList>
    </citation>
    <scope>NUCLEOTIDE SEQUENCE [LARGE SCALE GENOMIC DNA]</scope>
    <source>
        <strain evidence="1 2">DSM 109653</strain>
    </source>
</reference>
<proteinExistence type="predicted"/>